<dbReference type="SUPFAM" id="SSF161098">
    <property type="entry name" value="MetI-like"/>
    <property type="match status" value="1"/>
</dbReference>
<dbReference type="Pfam" id="PF00528">
    <property type="entry name" value="BPD_transp_1"/>
    <property type="match status" value="1"/>
</dbReference>
<dbReference type="InterPro" id="IPR000515">
    <property type="entry name" value="MetI-like"/>
</dbReference>
<dbReference type="EMBL" id="RXIL01000060">
    <property type="protein sequence ID" value="RZN70200.1"/>
    <property type="molecule type" value="Genomic_DNA"/>
</dbReference>
<dbReference type="CDD" id="cd06261">
    <property type="entry name" value="TM_PBP2"/>
    <property type="match status" value="1"/>
</dbReference>
<dbReference type="GO" id="GO:0035435">
    <property type="term" value="P:phosphate ion transmembrane transport"/>
    <property type="evidence" value="ECO:0007669"/>
    <property type="project" value="InterPro"/>
</dbReference>
<evidence type="ECO:0000259" key="10">
    <source>
        <dbReference type="PROSITE" id="PS50928"/>
    </source>
</evidence>
<evidence type="ECO:0000256" key="2">
    <source>
        <dbReference type="ARBA" id="ARBA00007069"/>
    </source>
</evidence>
<keyword evidence="8 9" id="KW-0472">Membrane</keyword>
<dbReference type="Gene3D" id="1.10.3720.10">
    <property type="entry name" value="MetI-like"/>
    <property type="match status" value="1"/>
</dbReference>
<feature type="domain" description="ABC transmembrane type-1" evidence="10">
    <location>
        <begin position="70"/>
        <end position="278"/>
    </location>
</feature>
<accession>A0A520KX74</accession>
<evidence type="ECO:0000256" key="6">
    <source>
        <dbReference type="ARBA" id="ARBA00022692"/>
    </source>
</evidence>
<dbReference type="PANTHER" id="PTHR30425:SF1">
    <property type="entry name" value="PHOSPHATE TRANSPORT SYSTEM PERMEASE PROTEIN PSTC"/>
    <property type="match status" value="1"/>
</dbReference>
<proteinExistence type="inferred from homology"/>
<keyword evidence="4" id="KW-1003">Cell membrane</keyword>
<feature type="transmembrane region" description="Helical" evidence="9">
    <location>
        <begin position="113"/>
        <end position="134"/>
    </location>
</feature>
<evidence type="ECO:0000256" key="4">
    <source>
        <dbReference type="ARBA" id="ARBA00022475"/>
    </source>
</evidence>
<dbReference type="InterPro" id="IPR005672">
    <property type="entry name" value="Phosphate_PstA"/>
</dbReference>
<evidence type="ECO:0000256" key="3">
    <source>
        <dbReference type="ARBA" id="ARBA00022448"/>
    </source>
</evidence>
<dbReference type="Proteomes" id="UP000320766">
    <property type="component" value="Unassembled WGS sequence"/>
</dbReference>
<dbReference type="InterPro" id="IPR051124">
    <property type="entry name" value="Phosphate_Transport_Permease"/>
</dbReference>
<evidence type="ECO:0000256" key="7">
    <source>
        <dbReference type="ARBA" id="ARBA00022989"/>
    </source>
</evidence>
<gene>
    <name evidence="11" type="primary">pstC</name>
    <name evidence="11" type="ORF">EF807_03715</name>
</gene>
<feature type="transmembrane region" description="Helical" evidence="9">
    <location>
        <begin position="12"/>
        <end position="34"/>
    </location>
</feature>
<feature type="transmembrane region" description="Helical" evidence="9">
    <location>
        <begin position="146"/>
        <end position="165"/>
    </location>
</feature>
<feature type="transmembrane region" description="Helical" evidence="9">
    <location>
        <begin position="257"/>
        <end position="277"/>
    </location>
</feature>
<sequence length="287" mass="31117">MRAKFKNIKEKLIEDLLFIAAISSIIVVLFIFIFLMKEGAFAFLENGVFNFIFGTKWRMETGTYGIAPLIIGSSLVTIGAVGFAIVFGIPSAIFLSELAPPRIGNILKPTVELLNSIPSIVYGFIGVVLLLTSLRNTFDMIDGHSFLAGSILLGVMALPTIITISDDAITAVPKDLREGSMALGATRWQTIRRVVLPSAIPGILTGTILAVGRAAGETAPIMWTAVVFTGGGIPHSIFEPLELIYLLGYKDVEANAWGTAFVLISLVLVVNLIAIIIRDKYKKKMMW</sequence>
<dbReference type="PROSITE" id="PS50928">
    <property type="entry name" value="ABC_TM1"/>
    <property type="match status" value="1"/>
</dbReference>
<comment type="similarity">
    <text evidence="2">Belongs to the binding-protein-dependent transport system permease family. CysTW subfamily.</text>
</comment>
<dbReference type="AlphaFoldDB" id="A0A520KX74"/>
<dbReference type="NCBIfam" id="TIGR00974">
    <property type="entry name" value="3a0107s02c"/>
    <property type="match status" value="1"/>
</dbReference>
<feature type="transmembrane region" description="Helical" evidence="9">
    <location>
        <begin position="194"/>
        <end position="212"/>
    </location>
</feature>
<name>A0A520KX74_9EURY</name>
<dbReference type="InterPro" id="IPR035906">
    <property type="entry name" value="MetI-like_sf"/>
</dbReference>
<comment type="subcellular location">
    <subcellularLocation>
        <location evidence="1">Cell membrane</location>
        <topology evidence="1">Multi-pass membrane protein</topology>
    </subcellularLocation>
</comment>
<comment type="caution">
    <text evidence="11">The sequence shown here is derived from an EMBL/GenBank/DDBJ whole genome shotgun (WGS) entry which is preliminary data.</text>
</comment>
<evidence type="ECO:0000256" key="9">
    <source>
        <dbReference type="SAM" id="Phobius"/>
    </source>
</evidence>
<dbReference type="GO" id="GO:0005315">
    <property type="term" value="F:phosphate transmembrane transporter activity"/>
    <property type="evidence" value="ECO:0007669"/>
    <property type="project" value="InterPro"/>
</dbReference>
<keyword evidence="3" id="KW-0813">Transport</keyword>
<feature type="transmembrane region" description="Helical" evidence="9">
    <location>
        <begin position="69"/>
        <end position="93"/>
    </location>
</feature>
<evidence type="ECO:0000313" key="11">
    <source>
        <dbReference type="EMBL" id="RZN70200.1"/>
    </source>
</evidence>
<evidence type="ECO:0000256" key="5">
    <source>
        <dbReference type="ARBA" id="ARBA00022592"/>
    </source>
</evidence>
<keyword evidence="7 9" id="KW-1133">Transmembrane helix</keyword>
<dbReference type="NCBIfam" id="TIGR02138">
    <property type="entry name" value="phosphate_pstC"/>
    <property type="match status" value="1"/>
</dbReference>
<evidence type="ECO:0000256" key="1">
    <source>
        <dbReference type="ARBA" id="ARBA00004651"/>
    </source>
</evidence>
<keyword evidence="5" id="KW-0592">Phosphate transport</keyword>
<evidence type="ECO:0000256" key="8">
    <source>
        <dbReference type="ARBA" id="ARBA00023136"/>
    </source>
</evidence>
<protein>
    <submittedName>
        <fullName evidence="11">Phosphate ABC transporter permease subunit PstC</fullName>
    </submittedName>
</protein>
<evidence type="ECO:0000313" key="12">
    <source>
        <dbReference type="Proteomes" id="UP000320766"/>
    </source>
</evidence>
<dbReference type="PANTHER" id="PTHR30425">
    <property type="entry name" value="PHOSPHATE TRANSPORT SYSTEM PERMEASE PROTEIN PST"/>
    <property type="match status" value="1"/>
</dbReference>
<dbReference type="GO" id="GO:0005886">
    <property type="term" value="C:plasma membrane"/>
    <property type="evidence" value="ECO:0007669"/>
    <property type="project" value="UniProtKB-SubCell"/>
</dbReference>
<dbReference type="InterPro" id="IPR011864">
    <property type="entry name" value="Phosphate_PstC"/>
</dbReference>
<keyword evidence="6 9" id="KW-0812">Transmembrane</keyword>
<organism evidence="11 12">
    <name type="scientific">Candidatus Methanolliviera hydrocarbonicum</name>
    <dbReference type="NCBI Taxonomy" id="2491085"/>
    <lineage>
        <taxon>Archaea</taxon>
        <taxon>Methanobacteriati</taxon>
        <taxon>Methanobacteriota</taxon>
        <taxon>Candidatus Methanoliparia</taxon>
        <taxon>Candidatus Methanoliparales</taxon>
        <taxon>Candidatus Methanollivieraceae</taxon>
        <taxon>Candidatus Methanolliviera</taxon>
    </lineage>
</organism>
<reference evidence="11 12" key="1">
    <citation type="journal article" date="2019" name="Nat. Microbiol.">
        <title>Wide diversity of methane and short-chain alkane metabolisms in uncultured archaea.</title>
        <authorList>
            <person name="Borrel G."/>
            <person name="Adam P.S."/>
            <person name="McKay L.J."/>
            <person name="Chen L.X."/>
            <person name="Sierra-Garcia I.N."/>
            <person name="Sieber C.M."/>
            <person name="Letourneur Q."/>
            <person name="Ghozlane A."/>
            <person name="Andersen G.L."/>
            <person name="Li W.J."/>
            <person name="Hallam S.J."/>
            <person name="Muyzer G."/>
            <person name="de Oliveira V.M."/>
            <person name="Inskeep W.P."/>
            <person name="Banfield J.F."/>
            <person name="Gribaldo S."/>
        </authorList>
    </citation>
    <scope>NUCLEOTIDE SEQUENCE [LARGE SCALE GENOMIC DNA]</scope>
    <source>
        <strain evidence="11">NM1b</strain>
    </source>
</reference>